<reference evidence="3 4" key="1">
    <citation type="submission" date="2019-10" db="EMBL/GenBank/DDBJ databases">
        <title>Actinomadura rubteroloni sp. nov. and Actinomadura macrotermitis sp. nov., isolated from the gut of fungus growing-termite Macrotermes natalensis.</title>
        <authorList>
            <person name="Benndorf R."/>
            <person name="Martin K."/>
            <person name="Kuefner M."/>
            <person name="De Beer W."/>
            <person name="Kaster A.-K."/>
            <person name="Vollmers J."/>
            <person name="Poulsen M."/>
            <person name="Beemelmanns C."/>
        </authorList>
    </citation>
    <scope>NUCLEOTIDE SEQUENCE [LARGE SCALE GENOMIC DNA]</scope>
    <source>
        <strain evidence="3 4">RB68</strain>
    </source>
</reference>
<keyword evidence="1" id="KW-0472">Membrane</keyword>
<dbReference type="SUPFAM" id="SSF53300">
    <property type="entry name" value="vWA-like"/>
    <property type="match status" value="1"/>
</dbReference>
<feature type="domain" description="VWFA" evidence="2">
    <location>
        <begin position="485"/>
        <end position="646"/>
    </location>
</feature>
<dbReference type="SMART" id="SM00327">
    <property type="entry name" value="VWA"/>
    <property type="match status" value="1"/>
</dbReference>
<organism evidence="3 4">
    <name type="scientific">Actinomadura macrotermitis</name>
    <dbReference type="NCBI Taxonomy" id="2585200"/>
    <lineage>
        <taxon>Bacteria</taxon>
        <taxon>Bacillati</taxon>
        <taxon>Actinomycetota</taxon>
        <taxon>Actinomycetes</taxon>
        <taxon>Streptosporangiales</taxon>
        <taxon>Thermomonosporaceae</taxon>
        <taxon>Actinomadura</taxon>
    </lineage>
</organism>
<dbReference type="CDD" id="cd00198">
    <property type="entry name" value="vWFA"/>
    <property type="match status" value="1"/>
</dbReference>
<keyword evidence="1" id="KW-0812">Transmembrane</keyword>
<dbReference type="Gene3D" id="3.40.50.410">
    <property type="entry name" value="von Willebrand factor, type A domain"/>
    <property type="match status" value="1"/>
</dbReference>
<dbReference type="InterPro" id="IPR002035">
    <property type="entry name" value="VWF_A"/>
</dbReference>
<keyword evidence="1" id="KW-1133">Transmembrane helix</keyword>
<keyword evidence="4" id="KW-1185">Reference proteome</keyword>
<accession>A0A7K0C7I6</accession>
<dbReference type="EMBL" id="WEGH01000006">
    <property type="protein sequence ID" value="MQY09431.1"/>
    <property type="molecule type" value="Genomic_DNA"/>
</dbReference>
<proteinExistence type="predicted"/>
<evidence type="ECO:0000256" key="1">
    <source>
        <dbReference type="SAM" id="Phobius"/>
    </source>
</evidence>
<protein>
    <recommendedName>
        <fullName evidence="2">VWFA domain-containing protein</fullName>
    </recommendedName>
</protein>
<dbReference type="OrthoDB" id="3542505at2"/>
<dbReference type="PROSITE" id="PS50234">
    <property type="entry name" value="VWFA"/>
    <property type="match status" value="1"/>
</dbReference>
<dbReference type="AlphaFoldDB" id="A0A7K0C7I6"/>
<comment type="caution">
    <text evidence="3">The sequence shown here is derived from an EMBL/GenBank/DDBJ whole genome shotgun (WGS) entry which is preliminary data.</text>
</comment>
<sequence>MSAPGSSGEQQSPPPGEVWLRRLMQVLILDVCSSVVIGLALTVFRGTLWLNVAGALVVLAALTGALFYFQPELARRLLERAVAALRWAGSAAVWTLLGAAAMTAVLLAVLGVLGLRDAGRPCGQPLGLRVLTGPEMLTPLRDAAAAFVDGRRRHGCRRYTVDVVPEAGPVPVYDGFTGLWKRGESADSRRLYGPQPDVWVPAAGSEYDFVPKSRNQAAPGGDLRFVRGPSLGTSPMVLALFPRAHRNVTDTNAPLLAPSIKELLDRIARDAGRRRGIARPVPETSTPALLATPALYDADPATPPAADERAASPGDLVAPDAVSLLCRFREQAARGLDPPEDVTVLVPEQALYDYDMGRPLGDRCGPASPDSFVSAKWRLYPYYAPGLPTLDHPFVQVKWRGQDTAARDAAVRDLRDWLVRHPLTAQGLRDDHGEFPLQDDSGEQRLAGLQRLVGEHVLPYQVKLATPIDVQGALDRISEARPKVSVSLLLDLSGSMGGSAEGGGSRLARGTSFLQSLVAQLQANDRIELRTFSSAAPPHDRAAFGNVPDDSARPDQKALVTGRLQALTSGGSDRSLADAIEDADPPAGRRHLVLLTDGQVPATNPDLDERAARLAGAFRNKHPDLRLTVVVAGPAGCGAGPARRIAAALARRGERSCVALTGAPEQEQAAQLLAGLRGGR</sequence>
<gene>
    <name evidence="3" type="ORF">ACRB68_75570</name>
</gene>
<feature type="transmembrane region" description="Helical" evidence="1">
    <location>
        <begin position="91"/>
        <end position="115"/>
    </location>
</feature>
<dbReference type="RefSeq" id="WP_153541340.1">
    <property type="nucleotide sequence ID" value="NZ_WEGH01000006.1"/>
</dbReference>
<dbReference type="InterPro" id="IPR036465">
    <property type="entry name" value="vWFA_dom_sf"/>
</dbReference>
<evidence type="ECO:0000259" key="2">
    <source>
        <dbReference type="PROSITE" id="PS50234"/>
    </source>
</evidence>
<feature type="transmembrane region" description="Helical" evidence="1">
    <location>
        <begin position="50"/>
        <end position="70"/>
    </location>
</feature>
<evidence type="ECO:0000313" key="3">
    <source>
        <dbReference type="EMBL" id="MQY09431.1"/>
    </source>
</evidence>
<evidence type="ECO:0000313" key="4">
    <source>
        <dbReference type="Proteomes" id="UP000487268"/>
    </source>
</evidence>
<name>A0A7K0C7I6_9ACTN</name>
<dbReference type="Proteomes" id="UP000487268">
    <property type="component" value="Unassembled WGS sequence"/>
</dbReference>